<keyword evidence="2" id="KW-1185">Reference proteome</keyword>
<accession>A0ABV4NIL6</accession>
<dbReference type="Proteomes" id="UP001569414">
    <property type="component" value="Unassembled WGS sequence"/>
</dbReference>
<reference evidence="1 2" key="1">
    <citation type="submission" date="2024-08" db="EMBL/GenBank/DDBJ databases">
        <authorList>
            <person name="Ishaq N."/>
        </authorList>
    </citation>
    <scope>NUCLEOTIDE SEQUENCE [LARGE SCALE GENOMIC DNA]</scope>
    <source>
        <strain evidence="1 2">JCM 30400</strain>
    </source>
</reference>
<dbReference type="RefSeq" id="WP_299584942.1">
    <property type="nucleotide sequence ID" value="NZ_JBGMEL010000002.1"/>
</dbReference>
<evidence type="ECO:0000313" key="2">
    <source>
        <dbReference type="Proteomes" id="UP001569414"/>
    </source>
</evidence>
<protein>
    <submittedName>
        <fullName evidence="1">Uncharacterized protein</fullName>
    </submittedName>
</protein>
<name>A0ABV4NIL6_9GAMM</name>
<organism evidence="1 2">
    <name type="scientific">Microbulbifer echini</name>
    <dbReference type="NCBI Taxonomy" id="1529067"/>
    <lineage>
        <taxon>Bacteria</taxon>
        <taxon>Pseudomonadati</taxon>
        <taxon>Pseudomonadota</taxon>
        <taxon>Gammaproteobacteria</taxon>
        <taxon>Cellvibrionales</taxon>
        <taxon>Microbulbiferaceae</taxon>
        <taxon>Microbulbifer</taxon>
    </lineage>
</organism>
<dbReference type="EMBL" id="JBGMEL010000002">
    <property type="protein sequence ID" value="MFA0789414.1"/>
    <property type="molecule type" value="Genomic_DNA"/>
</dbReference>
<gene>
    <name evidence="1" type="ORF">ACCI51_02580</name>
</gene>
<sequence>MTLESREPPRLLTVAISEEALVALLAKRHLSAEELHCATPQVRRRLRKLLLRALIPAGGRSSVSTF</sequence>
<comment type="caution">
    <text evidence="1">The sequence shown here is derived from an EMBL/GenBank/DDBJ whole genome shotgun (WGS) entry which is preliminary data.</text>
</comment>
<evidence type="ECO:0000313" key="1">
    <source>
        <dbReference type="EMBL" id="MFA0789414.1"/>
    </source>
</evidence>
<proteinExistence type="predicted"/>